<keyword evidence="2" id="KW-1185">Reference proteome</keyword>
<evidence type="ECO:0000313" key="1">
    <source>
        <dbReference type="EMBL" id="MDU0368308.1"/>
    </source>
</evidence>
<reference evidence="1 2" key="1">
    <citation type="submission" date="2023-09" db="EMBL/GenBank/DDBJ databases">
        <title>Microbacterium fusihabitans sp. nov., Microbacterium phycihabitans sp. nov., and Microbacterium cervinum sp. nov., isolated from dried seaweeds of beach.</title>
        <authorList>
            <person name="Lee S.D."/>
        </authorList>
    </citation>
    <scope>NUCLEOTIDE SEQUENCE [LARGE SCALE GENOMIC DNA]</scope>
    <source>
        <strain evidence="1 2">KSW4-17</strain>
    </source>
</reference>
<gene>
    <name evidence="1" type="ORF">RWH45_13890</name>
</gene>
<proteinExistence type="predicted"/>
<dbReference type="RefSeq" id="WP_315995484.1">
    <property type="nucleotide sequence ID" value="NZ_JAWDIS010000003.1"/>
</dbReference>
<dbReference type="EMBL" id="JAWDIS010000003">
    <property type="protein sequence ID" value="MDU0368308.1"/>
    <property type="molecule type" value="Genomic_DNA"/>
</dbReference>
<sequence length="171" mass="17886">MSIDGVCKMPLSDGRVDAHAWPGRYQVEVSDPTGVLERSESFLLAVPDGTTTGLNGDPLSLPAVPDGELALVQSEATPLLRAAFGRCAEAGFSGPSCPPELRGVAPIEVAAPSDGYLTIDRLLSEDRASWRFESGTGSLAVTEDGSPATVEFRYTGTVLREAAGSLSLTFD</sequence>
<organism evidence="1 2">
    <name type="scientific">Microbacterium galbum</name>
    <dbReference type="NCBI Taxonomy" id="3075994"/>
    <lineage>
        <taxon>Bacteria</taxon>
        <taxon>Bacillati</taxon>
        <taxon>Actinomycetota</taxon>
        <taxon>Actinomycetes</taxon>
        <taxon>Micrococcales</taxon>
        <taxon>Microbacteriaceae</taxon>
        <taxon>Microbacterium</taxon>
    </lineage>
</organism>
<dbReference type="Proteomes" id="UP001263371">
    <property type="component" value="Unassembled WGS sequence"/>
</dbReference>
<protein>
    <submittedName>
        <fullName evidence="1">Uncharacterized protein</fullName>
    </submittedName>
</protein>
<accession>A0ABU3TAD1</accession>
<comment type="caution">
    <text evidence="1">The sequence shown here is derived from an EMBL/GenBank/DDBJ whole genome shotgun (WGS) entry which is preliminary data.</text>
</comment>
<name>A0ABU3TAD1_9MICO</name>
<evidence type="ECO:0000313" key="2">
    <source>
        <dbReference type="Proteomes" id="UP001263371"/>
    </source>
</evidence>